<reference evidence="2" key="1">
    <citation type="submission" date="2021-06" db="EMBL/GenBank/DDBJ databases">
        <authorList>
            <person name="Hodson N. C."/>
            <person name="Mongue J. A."/>
            <person name="Jaron S. K."/>
        </authorList>
    </citation>
    <scope>NUCLEOTIDE SEQUENCE</scope>
</reference>
<proteinExistence type="predicted"/>
<dbReference type="EMBL" id="CAJVCH010241125">
    <property type="protein sequence ID" value="CAG7732975.1"/>
    <property type="molecule type" value="Genomic_DNA"/>
</dbReference>
<accession>A0A8J2K4X5</accession>
<organism evidence="2 3">
    <name type="scientific">Allacma fusca</name>
    <dbReference type="NCBI Taxonomy" id="39272"/>
    <lineage>
        <taxon>Eukaryota</taxon>
        <taxon>Metazoa</taxon>
        <taxon>Ecdysozoa</taxon>
        <taxon>Arthropoda</taxon>
        <taxon>Hexapoda</taxon>
        <taxon>Collembola</taxon>
        <taxon>Symphypleona</taxon>
        <taxon>Sminthuridae</taxon>
        <taxon>Allacma</taxon>
    </lineage>
</organism>
<gene>
    <name evidence="2" type="ORF">AFUS01_LOCUS21452</name>
</gene>
<evidence type="ECO:0000313" key="2">
    <source>
        <dbReference type="EMBL" id="CAG7732975.1"/>
    </source>
</evidence>
<feature type="non-terminal residue" evidence="2">
    <location>
        <position position="1"/>
    </location>
</feature>
<keyword evidence="1" id="KW-1133">Transmembrane helix</keyword>
<evidence type="ECO:0000256" key="1">
    <source>
        <dbReference type="SAM" id="Phobius"/>
    </source>
</evidence>
<sequence length="357" mass="40215">MLGIRNKNKLSLEISIGITTLSDFPTLAPKRRYGARRDSRAFKWWFGTIFLAYLFKMLRVVSNFGRLLFAVWTNDLSVAGKSKVLNKLIGLYTVSAVHFIISIGLLNVYFHQEQIEFVLNQLFQLRMLRPNLWKDITAIKATGAVISLRCVQTFLQDITKMPLVLYSLLPGSLQNRVTYSVHVVFSAYTCGNVWVLVTIMFIMTMYADTVAQLLKERNMNQASLHERLISYKKLHILQHAFHNAVRNMVLLFLTLHLFISGIFSTFGAISFLGKIEPRIYASLPLSMCALMAFSFAFYTQAGKLPNLSLKAAKARFGGLGQSGIKFGNLGQELALSTKELRCYLKSCQPLSISVGAV</sequence>
<feature type="transmembrane region" description="Helical" evidence="1">
    <location>
        <begin position="249"/>
        <end position="272"/>
    </location>
</feature>
<feature type="transmembrane region" description="Helical" evidence="1">
    <location>
        <begin position="44"/>
        <end position="69"/>
    </location>
</feature>
<protein>
    <submittedName>
        <fullName evidence="2">Uncharacterized protein</fullName>
    </submittedName>
</protein>
<evidence type="ECO:0000313" key="3">
    <source>
        <dbReference type="Proteomes" id="UP000708208"/>
    </source>
</evidence>
<keyword evidence="1" id="KW-0472">Membrane</keyword>
<keyword evidence="3" id="KW-1185">Reference proteome</keyword>
<feature type="transmembrane region" description="Helical" evidence="1">
    <location>
        <begin position="279"/>
        <end position="298"/>
    </location>
</feature>
<name>A0A8J2K4X5_9HEXA</name>
<keyword evidence="1" id="KW-0812">Transmembrane</keyword>
<dbReference type="AlphaFoldDB" id="A0A8J2K4X5"/>
<dbReference type="Proteomes" id="UP000708208">
    <property type="component" value="Unassembled WGS sequence"/>
</dbReference>
<comment type="caution">
    <text evidence="2">The sequence shown here is derived from an EMBL/GenBank/DDBJ whole genome shotgun (WGS) entry which is preliminary data.</text>
</comment>
<feature type="transmembrane region" description="Helical" evidence="1">
    <location>
        <begin position="183"/>
        <end position="207"/>
    </location>
</feature>
<feature type="transmembrane region" description="Helical" evidence="1">
    <location>
        <begin position="89"/>
        <end position="110"/>
    </location>
</feature>